<keyword evidence="4" id="KW-0496">Mitochondrion</keyword>
<comment type="subunit">
    <text evidence="4">The glycine cleavage system is composed of four proteins: P, T, L and H.</text>
</comment>
<dbReference type="GO" id="GO:0009249">
    <property type="term" value="P:protein lipoylation"/>
    <property type="evidence" value="ECO:0007669"/>
    <property type="project" value="TreeGrafter"/>
</dbReference>
<dbReference type="InterPro" id="IPR002930">
    <property type="entry name" value="GCV_H"/>
</dbReference>
<reference evidence="7" key="1">
    <citation type="submission" date="2013-05" db="EMBL/GenBank/DDBJ databases">
        <authorList>
            <person name="Yim A.K.Y."/>
            <person name="Chan T.F."/>
            <person name="Ji K.M."/>
            <person name="Liu X.Y."/>
            <person name="Zhou J.W."/>
            <person name="Li R.Q."/>
            <person name="Yang K.Y."/>
            <person name="Li J."/>
            <person name="Li M."/>
            <person name="Law P.T.W."/>
            <person name="Wu Y.L."/>
            <person name="Cai Z.L."/>
            <person name="Qin H."/>
            <person name="Bao Y."/>
            <person name="Leung R.K.K."/>
            <person name="Ng P.K.S."/>
            <person name="Zou J."/>
            <person name="Zhong X.J."/>
            <person name="Ran P.X."/>
            <person name="Zhong N.S."/>
            <person name="Liu Z.G."/>
            <person name="Tsui S.K.W."/>
        </authorList>
    </citation>
    <scope>NUCLEOTIDE SEQUENCE</scope>
    <source>
        <strain evidence="7">Derf</strain>
        <tissue evidence="7">Whole organism</tissue>
    </source>
</reference>
<dbReference type="NCBIfam" id="TIGR00527">
    <property type="entry name" value="gcvH"/>
    <property type="match status" value="1"/>
</dbReference>
<feature type="domain" description="Lipoyl-binding" evidence="5">
    <location>
        <begin position="77"/>
        <end position="159"/>
    </location>
</feature>
<comment type="cofactor">
    <cofactor evidence="4">
        <name>(R)-lipoate</name>
        <dbReference type="ChEBI" id="CHEBI:83088"/>
    </cofactor>
    <text evidence="4">Binds 1 lipoyl cofactor covalently.</text>
</comment>
<sequence>MKQIFSRSKVFLSCNRLILGQQQKKFLSQITSSNNNTRILWSRIIRPIYSSSAKFLSDRRYSEKHEWVLLDPNDKTVGTVGISQYAQEALGDVVYVQLPEIDSEYNQNDEIGAIESVKAANEIYTPVSGKIVETNKNLEEKPGLINSSCYDEGWLFKIKIKDSKEVDGLMDEQAYEEFQKTIP</sequence>
<evidence type="ECO:0000259" key="5">
    <source>
        <dbReference type="PROSITE" id="PS50968"/>
    </source>
</evidence>
<dbReference type="PANTHER" id="PTHR11715">
    <property type="entry name" value="GLYCINE CLEAVAGE SYSTEM H PROTEIN"/>
    <property type="match status" value="1"/>
</dbReference>
<dbReference type="Proteomes" id="UP000828236">
    <property type="component" value="Unassembled WGS sequence"/>
</dbReference>
<dbReference type="InterPro" id="IPR011053">
    <property type="entry name" value="Single_hybrid_motif"/>
</dbReference>
<evidence type="ECO:0000313" key="8">
    <source>
        <dbReference type="Proteomes" id="UP000790347"/>
    </source>
</evidence>
<comment type="subcellular location">
    <subcellularLocation>
        <location evidence="4">Mitochondrion</location>
    </subcellularLocation>
</comment>
<dbReference type="HAMAP" id="MF_00272">
    <property type="entry name" value="GcvH"/>
    <property type="match status" value="1"/>
</dbReference>
<protein>
    <recommendedName>
        <fullName evidence="4">Glycine cleavage system H protein</fullName>
    </recommendedName>
</protein>
<evidence type="ECO:0000256" key="1">
    <source>
        <dbReference type="ARBA" id="ARBA00009249"/>
    </source>
</evidence>
<comment type="function">
    <text evidence="4">The H protein shuttles the methylamine group of glycine from the P protein to the T protein.</text>
</comment>
<comment type="similarity">
    <text evidence="1 4">Belongs to the GcvH family.</text>
</comment>
<dbReference type="SUPFAM" id="SSF51230">
    <property type="entry name" value="Single hybrid motif"/>
    <property type="match status" value="1"/>
</dbReference>
<comment type="caution">
    <text evidence="7">The sequence shown here is derived from an EMBL/GenBank/DDBJ whole genome shotgun (WGS) entry which is preliminary data.</text>
</comment>
<name>A0A922IAV4_DERFA</name>
<evidence type="ECO:0000256" key="2">
    <source>
        <dbReference type="ARBA" id="ARBA00022823"/>
    </source>
</evidence>
<reference evidence="6" key="3">
    <citation type="journal article" date="2021" name="World Allergy Organ. J.">
        <title>Chromosome-level assembly of Dermatophagoides farinae genome and transcriptome reveals two novel allergens Der f 37 and Der f 39.</title>
        <authorList>
            <person name="Chen J."/>
            <person name="Cai Z."/>
            <person name="Fan D."/>
            <person name="Hu J."/>
            <person name="Hou Y."/>
            <person name="He Y."/>
            <person name="Zhang Z."/>
            <person name="Zhao Z."/>
            <person name="Gao P."/>
            <person name="Hu W."/>
            <person name="Sun J."/>
            <person name="Li J."/>
            <person name="Ji K."/>
        </authorList>
    </citation>
    <scope>NUCLEOTIDE SEQUENCE</scope>
    <source>
        <strain evidence="6">JKM2019</strain>
    </source>
</reference>
<dbReference type="Gene3D" id="2.40.50.100">
    <property type="match status" value="1"/>
</dbReference>
<dbReference type="CDD" id="cd06848">
    <property type="entry name" value="GCS_H"/>
    <property type="match status" value="1"/>
</dbReference>
<keyword evidence="8" id="KW-1185">Reference proteome</keyword>
<dbReference type="NCBIfam" id="NF002270">
    <property type="entry name" value="PRK01202.1"/>
    <property type="match status" value="1"/>
</dbReference>
<evidence type="ECO:0000256" key="4">
    <source>
        <dbReference type="RuleBase" id="RU364055"/>
    </source>
</evidence>
<dbReference type="GO" id="GO:0019464">
    <property type="term" value="P:glycine decarboxylation via glycine cleavage system"/>
    <property type="evidence" value="ECO:0007669"/>
    <property type="project" value="UniProtKB-UniRule"/>
</dbReference>
<organism evidence="7 8">
    <name type="scientific">Dermatophagoides farinae</name>
    <name type="common">American house dust mite</name>
    <dbReference type="NCBI Taxonomy" id="6954"/>
    <lineage>
        <taxon>Eukaryota</taxon>
        <taxon>Metazoa</taxon>
        <taxon>Ecdysozoa</taxon>
        <taxon>Arthropoda</taxon>
        <taxon>Chelicerata</taxon>
        <taxon>Arachnida</taxon>
        <taxon>Acari</taxon>
        <taxon>Acariformes</taxon>
        <taxon>Sarcoptiformes</taxon>
        <taxon>Astigmata</taxon>
        <taxon>Psoroptidia</taxon>
        <taxon>Analgoidea</taxon>
        <taxon>Pyroglyphidae</taxon>
        <taxon>Dermatophagoidinae</taxon>
        <taxon>Dermatophagoides</taxon>
    </lineage>
</organism>
<dbReference type="Proteomes" id="UP000790347">
    <property type="component" value="Unassembled WGS sequence"/>
</dbReference>
<accession>A0A922IAV4</accession>
<evidence type="ECO:0000256" key="3">
    <source>
        <dbReference type="PIRSR" id="PIRSR617453-50"/>
    </source>
</evidence>
<dbReference type="GO" id="GO:0005960">
    <property type="term" value="C:glycine cleavage complex"/>
    <property type="evidence" value="ECO:0007669"/>
    <property type="project" value="UniProtKB-UniRule"/>
</dbReference>
<dbReference type="AlphaFoldDB" id="A0A922IAV4"/>
<reference evidence="6" key="2">
    <citation type="submission" date="2020-06" db="EMBL/GenBank/DDBJ databases">
        <authorList>
            <person name="Ji K."/>
            <person name="Li J."/>
        </authorList>
    </citation>
    <scope>NUCLEOTIDE SEQUENCE</scope>
    <source>
        <strain evidence="6">JKM2019</strain>
        <tissue evidence="6">Whole body</tissue>
    </source>
</reference>
<dbReference type="PROSITE" id="PS50968">
    <property type="entry name" value="BIOTINYL_LIPOYL"/>
    <property type="match status" value="1"/>
</dbReference>
<reference evidence="7" key="4">
    <citation type="journal article" date="2022" name="Res Sq">
        <title>Comparative Genomics Reveals Insights into the Divergent Evolution of Astigmatic Mites and Household Pest Adaptations.</title>
        <authorList>
            <person name="Xiong Q."/>
            <person name="Wan A.T.-Y."/>
            <person name="Liu X.-Y."/>
            <person name="Fung C.S.-H."/>
            <person name="Xiao X."/>
            <person name="Malainual N."/>
            <person name="Hou J."/>
            <person name="Wang L."/>
            <person name="Wang M."/>
            <person name="Yang K."/>
            <person name="Cui Y."/>
            <person name="Leung E."/>
            <person name="Nong W."/>
            <person name="Shin S.-K."/>
            <person name="Au S."/>
            <person name="Jeong K.Y."/>
            <person name="Chew F.T."/>
            <person name="Hui J."/>
            <person name="Leung T.F."/>
            <person name="Tungtrongchitr A."/>
            <person name="Zhong N."/>
            <person name="Liu Z."/>
            <person name="Tsui S."/>
        </authorList>
    </citation>
    <scope>NUCLEOTIDE SEQUENCE</scope>
    <source>
        <strain evidence="7">Derf</strain>
        <tissue evidence="7">Whole organism</tissue>
    </source>
</reference>
<dbReference type="InterPro" id="IPR000089">
    <property type="entry name" value="Biotin_lipoyl"/>
</dbReference>
<evidence type="ECO:0000313" key="6">
    <source>
        <dbReference type="EMBL" id="KAH7641147.1"/>
    </source>
</evidence>
<dbReference type="InterPro" id="IPR017453">
    <property type="entry name" value="GCV_H_sub"/>
</dbReference>
<feature type="modified residue" description="N6-lipoyllysine" evidence="3">
    <location>
        <position position="118"/>
    </location>
</feature>
<dbReference type="GO" id="GO:0005739">
    <property type="term" value="C:mitochondrion"/>
    <property type="evidence" value="ECO:0007669"/>
    <property type="project" value="UniProtKB-SubCell"/>
</dbReference>
<keyword evidence="2 3" id="KW-0450">Lipoyl</keyword>
<dbReference type="InterPro" id="IPR033753">
    <property type="entry name" value="GCV_H/Fam206"/>
</dbReference>
<dbReference type="Pfam" id="PF01597">
    <property type="entry name" value="GCV_H"/>
    <property type="match status" value="1"/>
</dbReference>
<evidence type="ECO:0000313" key="7">
    <source>
        <dbReference type="EMBL" id="KAH9526866.1"/>
    </source>
</evidence>
<dbReference type="OrthoDB" id="10264154at2759"/>
<keyword evidence="4" id="KW-0809">Transit peptide</keyword>
<dbReference type="EMBL" id="SDOV01000004">
    <property type="protein sequence ID" value="KAH7641147.1"/>
    <property type="molecule type" value="Genomic_DNA"/>
</dbReference>
<dbReference type="EMBL" id="ASGP02000001">
    <property type="protein sequence ID" value="KAH9526866.1"/>
    <property type="molecule type" value="Genomic_DNA"/>
</dbReference>
<proteinExistence type="inferred from homology"/>
<dbReference type="PANTHER" id="PTHR11715:SF3">
    <property type="entry name" value="GLYCINE CLEAVAGE SYSTEM H PROTEIN-RELATED"/>
    <property type="match status" value="1"/>
</dbReference>
<gene>
    <name evidence="7" type="ORF">DERF_000924</name>
    <name evidence="6" type="ORF">HUG17_4191</name>
</gene>